<evidence type="ECO:0000313" key="1">
    <source>
        <dbReference type="EMBL" id="CAB1444071.1"/>
    </source>
</evidence>
<name>A0A9N7YTP8_PLEPL</name>
<evidence type="ECO:0000313" key="2">
    <source>
        <dbReference type="Proteomes" id="UP001153269"/>
    </source>
</evidence>
<sequence>GVEDTVTRKLAEKISKYPSHPVMTKLSNLLLGSVFLLPCVTLPGAERSLLWCTCASPHPLHLSLCKTSAHLPCRRQIIRSHPGHIPFSTSCSLADTLSDASLTLHHHTSGYSISH</sequence>
<reference evidence="1" key="1">
    <citation type="submission" date="2020-03" db="EMBL/GenBank/DDBJ databases">
        <authorList>
            <person name="Weist P."/>
        </authorList>
    </citation>
    <scope>NUCLEOTIDE SEQUENCE</scope>
</reference>
<keyword evidence="2" id="KW-1185">Reference proteome</keyword>
<feature type="non-terminal residue" evidence="1">
    <location>
        <position position="1"/>
    </location>
</feature>
<proteinExistence type="predicted"/>
<dbReference type="AlphaFoldDB" id="A0A9N7YTP8"/>
<dbReference type="Proteomes" id="UP001153269">
    <property type="component" value="Unassembled WGS sequence"/>
</dbReference>
<dbReference type="EMBL" id="CADEAL010003279">
    <property type="protein sequence ID" value="CAB1444071.1"/>
    <property type="molecule type" value="Genomic_DNA"/>
</dbReference>
<gene>
    <name evidence="1" type="ORF">PLEPLA_LOCUS31787</name>
</gene>
<organism evidence="1 2">
    <name type="scientific">Pleuronectes platessa</name>
    <name type="common">European plaice</name>
    <dbReference type="NCBI Taxonomy" id="8262"/>
    <lineage>
        <taxon>Eukaryota</taxon>
        <taxon>Metazoa</taxon>
        <taxon>Chordata</taxon>
        <taxon>Craniata</taxon>
        <taxon>Vertebrata</taxon>
        <taxon>Euteleostomi</taxon>
        <taxon>Actinopterygii</taxon>
        <taxon>Neopterygii</taxon>
        <taxon>Teleostei</taxon>
        <taxon>Neoteleostei</taxon>
        <taxon>Acanthomorphata</taxon>
        <taxon>Carangaria</taxon>
        <taxon>Pleuronectiformes</taxon>
        <taxon>Pleuronectoidei</taxon>
        <taxon>Pleuronectidae</taxon>
        <taxon>Pleuronectes</taxon>
    </lineage>
</organism>
<accession>A0A9N7YTP8</accession>
<comment type="caution">
    <text evidence="1">The sequence shown here is derived from an EMBL/GenBank/DDBJ whole genome shotgun (WGS) entry which is preliminary data.</text>
</comment>
<protein>
    <submittedName>
        <fullName evidence="1">Uncharacterized protein</fullName>
    </submittedName>
</protein>